<evidence type="ECO:0000259" key="13">
    <source>
        <dbReference type="SMART" id="SM00235"/>
    </source>
</evidence>
<keyword evidence="3 11" id="KW-0479">Metal-binding</keyword>
<proteinExistence type="evidence at transcript level"/>
<keyword evidence="2" id="KW-0645">Protease</keyword>
<feature type="binding site" evidence="11">
    <location>
        <position position="205"/>
    </location>
    <ligand>
        <name>Zn(2+)</name>
        <dbReference type="ChEBI" id="CHEBI:29105"/>
        <label>1</label>
    </ligand>
</feature>
<dbReference type="SUPFAM" id="SSF55486">
    <property type="entry name" value="Metalloproteases ('zincins'), catalytic domain"/>
    <property type="match status" value="1"/>
</dbReference>
<evidence type="ECO:0000256" key="7">
    <source>
        <dbReference type="ARBA" id="ARBA00023049"/>
    </source>
</evidence>
<keyword evidence="5" id="KW-0378">Hydrolase</keyword>
<dbReference type="Pfam" id="PF00413">
    <property type="entry name" value="Peptidase_M10"/>
    <property type="match status" value="1"/>
</dbReference>
<comment type="similarity">
    <text evidence="1">Belongs to the peptidase M10A family. Matrix metalloproteinases (MMPs) subfamily.</text>
</comment>
<dbReference type="InterPro" id="IPR024079">
    <property type="entry name" value="MetalloPept_cat_dom_sf"/>
</dbReference>
<dbReference type="PROSITE" id="PS00546">
    <property type="entry name" value="CYSTEINE_SWITCH"/>
    <property type="match status" value="1"/>
</dbReference>
<keyword evidence="11" id="KW-0106">Calcium</keyword>
<dbReference type="InterPro" id="IPR006026">
    <property type="entry name" value="Peptidase_Metallo"/>
</dbReference>
<evidence type="ECO:0000256" key="2">
    <source>
        <dbReference type="ARBA" id="ARBA00022670"/>
    </source>
</evidence>
<dbReference type="GO" id="GO:0006508">
    <property type="term" value="P:proteolysis"/>
    <property type="evidence" value="ECO:0007669"/>
    <property type="project" value="UniProtKB-KW"/>
</dbReference>
<comment type="cofactor">
    <cofactor evidence="11">
        <name>Zn(2+)</name>
        <dbReference type="ChEBI" id="CHEBI:29105"/>
    </cofactor>
    <text evidence="11">Binds 2 Zn(2+) ions per subunit.</text>
</comment>
<dbReference type="SUPFAM" id="SSF47090">
    <property type="entry name" value="PGBD-like"/>
    <property type="match status" value="1"/>
</dbReference>
<keyword evidence="8" id="KW-0865">Zymogen</keyword>
<dbReference type="AlphaFoldDB" id="C6TES5"/>
<feature type="binding site" evidence="11">
    <location>
        <position position="230"/>
    </location>
    <ligand>
        <name>Ca(2+)</name>
        <dbReference type="ChEBI" id="CHEBI:29108"/>
        <label>3</label>
    </ligand>
</feature>
<dbReference type="MEROPS" id="M10.012"/>
<feature type="binding site" evidence="11">
    <location>
        <position position="233"/>
    </location>
    <ligand>
        <name>Ca(2+)</name>
        <dbReference type="ChEBI" id="CHEBI:29108"/>
        <label>3</label>
    </ligand>
</feature>
<keyword evidence="4 12" id="KW-0732">Signal</keyword>
<reference evidence="14" key="1">
    <citation type="submission" date="2009-08" db="EMBL/GenBank/DDBJ databases">
        <authorList>
            <person name="Cheung F."/>
            <person name="Xiao Y."/>
            <person name="Chan A."/>
            <person name="Moskal W."/>
            <person name="Town C.D."/>
        </authorList>
    </citation>
    <scope>NUCLEOTIDE SEQUENCE</scope>
</reference>
<protein>
    <recommendedName>
        <fullName evidence="13">Peptidase metallopeptidase domain-containing protein</fullName>
    </recommendedName>
</protein>
<feature type="binding site" evidence="11">
    <location>
        <position position="258"/>
    </location>
    <ligand>
        <name>Zn(2+)</name>
        <dbReference type="ChEBI" id="CHEBI:29105"/>
        <label>2</label>
        <note>catalytic</note>
    </ligand>
</feature>
<dbReference type="FunFam" id="3.40.390.10:FF:000018">
    <property type="entry name" value="Metalloendoproteinase 1"/>
    <property type="match status" value="1"/>
</dbReference>
<dbReference type="SMART" id="SM00235">
    <property type="entry name" value="ZnMc"/>
    <property type="match status" value="1"/>
</dbReference>
<feature type="active site" evidence="10">
    <location>
        <position position="259"/>
    </location>
</feature>
<feature type="binding site" evidence="11">
    <location>
        <position position="218"/>
    </location>
    <ligand>
        <name>Zn(2+)</name>
        <dbReference type="ChEBI" id="CHEBI:29105"/>
        <label>1</label>
    </ligand>
</feature>
<dbReference type="GO" id="GO:0004222">
    <property type="term" value="F:metalloendopeptidase activity"/>
    <property type="evidence" value="ECO:0007669"/>
    <property type="project" value="InterPro"/>
</dbReference>
<dbReference type="InterPro" id="IPR002477">
    <property type="entry name" value="Peptidoglycan-bd-like"/>
</dbReference>
<feature type="binding site" evidence="11">
    <location>
        <position position="228"/>
    </location>
    <ligand>
        <name>Zn(2+)</name>
        <dbReference type="ChEBI" id="CHEBI:29105"/>
        <label>1</label>
    </ligand>
</feature>
<evidence type="ECO:0000256" key="6">
    <source>
        <dbReference type="ARBA" id="ARBA00022833"/>
    </source>
</evidence>
<keyword evidence="7" id="KW-0482">Metalloprotease</keyword>
<keyword evidence="6 11" id="KW-0862">Zinc</keyword>
<feature type="binding site" description="in inhibited form" evidence="11">
    <location>
        <position position="113"/>
    </location>
    <ligand>
        <name>Zn(2+)</name>
        <dbReference type="ChEBI" id="CHEBI:29105"/>
        <label>2</label>
        <note>catalytic</note>
    </ligand>
</feature>
<evidence type="ECO:0000256" key="12">
    <source>
        <dbReference type="SAM" id="SignalP"/>
    </source>
</evidence>
<dbReference type="InterPro" id="IPR036365">
    <property type="entry name" value="PGBD-like_sf"/>
</dbReference>
<keyword evidence="9" id="KW-0325">Glycoprotein</keyword>
<dbReference type="Gene3D" id="3.40.390.10">
    <property type="entry name" value="Collagenase (Catalytic Domain)"/>
    <property type="match status" value="1"/>
</dbReference>
<evidence type="ECO:0000256" key="3">
    <source>
        <dbReference type="ARBA" id="ARBA00022723"/>
    </source>
</evidence>
<dbReference type="PRINTS" id="PR00138">
    <property type="entry name" value="MATRIXIN"/>
</dbReference>
<evidence type="ECO:0000256" key="5">
    <source>
        <dbReference type="ARBA" id="ARBA00022801"/>
    </source>
</evidence>
<dbReference type="InterPro" id="IPR001818">
    <property type="entry name" value="Pept_M10_metallopeptidase"/>
</dbReference>
<dbReference type="InterPro" id="IPR021190">
    <property type="entry name" value="Pept_M10A"/>
</dbReference>
<feature type="binding site" evidence="11">
    <location>
        <position position="268"/>
    </location>
    <ligand>
        <name>Zn(2+)</name>
        <dbReference type="ChEBI" id="CHEBI:29105"/>
        <label>2</label>
        <note>catalytic</note>
    </ligand>
</feature>
<feature type="binding site" evidence="11">
    <location>
        <position position="233"/>
    </location>
    <ligand>
        <name>Ca(2+)</name>
        <dbReference type="ChEBI" id="CHEBI:29108"/>
        <label>1</label>
    </ligand>
</feature>
<dbReference type="GO" id="GO:0008270">
    <property type="term" value="F:zinc ion binding"/>
    <property type="evidence" value="ECO:0007669"/>
    <property type="project" value="InterPro"/>
</dbReference>
<dbReference type="PANTHER" id="PTHR10201:SF260">
    <property type="entry name" value="METALLOENDOPROTEINASE 1"/>
    <property type="match status" value="1"/>
</dbReference>
<feature type="binding site" evidence="11">
    <location>
        <position position="211"/>
    </location>
    <ligand>
        <name>Ca(2+)</name>
        <dbReference type="ChEBI" id="CHEBI:29108"/>
        <label>3</label>
    </ligand>
</feature>
<evidence type="ECO:0000256" key="11">
    <source>
        <dbReference type="PIRSR" id="PIRSR621190-2"/>
    </source>
</evidence>
<feature type="binding site" evidence="11">
    <location>
        <position position="210"/>
    </location>
    <ligand>
        <name>Ca(2+)</name>
        <dbReference type="ChEBI" id="CHEBI:29108"/>
        <label>3</label>
    </ligand>
</feature>
<feature type="binding site" evidence="11">
    <location>
        <position position="262"/>
    </location>
    <ligand>
        <name>Zn(2+)</name>
        <dbReference type="ChEBI" id="CHEBI:29105"/>
        <label>2</label>
        <note>catalytic</note>
    </ligand>
</feature>
<dbReference type="InterPro" id="IPR021158">
    <property type="entry name" value="Pept_M10A_Zn_BS"/>
</dbReference>
<feature type="signal peptide" evidence="12">
    <location>
        <begin position="1"/>
        <end position="28"/>
    </location>
</feature>
<evidence type="ECO:0000256" key="1">
    <source>
        <dbReference type="ARBA" id="ARBA00009614"/>
    </source>
</evidence>
<organism evidence="14">
    <name type="scientific">Glycine max</name>
    <name type="common">Soybean</name>
    <name type="synonym">Glycine hispida</name>
    <dbReference type="NCBI Taxonomy" id="3847"/>
    <lineage>
        <taxon>Eukaryota</taxon>
        <taxon>Viridiplantae</taxon>
        <taxon>Streptophyta</taxon>
        <taxon>Embryophyta</taxon>
        <taxon>Tracheophyta</taxon>
        <taxon>Spermatophyta</taxon>
        <taxon>Magnoliopsida</taxon>
        <taxon>eudicotyledons</taxon>
        <taxon>Gunneridae</taxon>
        <taxon>Pentapetalae</taxon>
        <taxon>rosids</taxon>
        <taxon>fabids</taxon>
        <taxon>Fabales</taxon>
        <taxon>Fabaceae</taxon>
        <taxon>Papilionoideae</taxon>
        <taxon>50 kb inversion clade</taxon>
        <taxon>NPAAA clade</taxon>
        <taxon>indigoferoid/millettioid clade</taxon>
        <taxon>Phaseoleae</taxon>
        <taxon>Glycine</taxon>
        <taxon>Glycine subgen. Soja</taxon>
    </lineage>
</organism>
<evidence type="ECO:0000313" key="14">
    <source>
        <dbReference type="EMBL" id="ACU20327.1"/>
    </source>
</evidence>
<evidence type="ECO:0000256" key="8">
    <source>
        <dbReference type="ARBA" id="ARBA00023145"/>
    </source>
</evidence>
<dbReference type="CDD" id="cd04278">
    <property type="entry name" value="ZnMc_MMP"/>
    <property type="match status" value="1"/>
</dbReference>
<evidence type="ECO:0000256" key="10">
    <source>
        <dbReference type="PIRSR" id="PIRSR621190-1"/>
    </source>
</evidence>
<dbReference type="Pfam" id="PF01471">
    <property type="entry name" value="PG_binding_1"/>
    <property type="match status" value="1"/>
</dbReference>
<name>C6TES5_SOYBN</name>
<evidence type="ECO:0000256" key="9">
    <source>
        <dbReference type="ARBA" id="ARBA00023180"/>
    </source>
</evidence>
<feature type="binding site" evidence="11">
    <location>
        <position position="203"/>
    </location>
    <ligand>
        <name>Zn(2+)</name>
        <dbReference type="ChEBI" id="CHEBI:29105"/>
        <label>1</label>
    </ligand>
</feature>
<dbReference type="PANTHER" id="PTHR10201">
    <property type="entry name" value="MATRIX METALLOPROTEINASE"/>
    <property type="match status" value="1"/>
</dbReference>
<evidence type="ECO:0000256" key="4">
    <source>
        <dbReference type="ARBA" id="ARBA00022729"/>
    </source>
</evidence>
<accession>C6TES5</accession>
<sequence>MTLRNHQELLVALAILYFLATSLPSVSAHGPYAWDGEATYKFTTYHPGQNYKGLSNVKNYFHHLGYIPNAPHFDDNFDDTLVSAIKTYQKNYNLNVTGKFDINTLKQIMTPRCGVPDIIINTNKTTSFGMISDYTFFKDMPRWQAGTTQLTYAFSPEPRLDDTFKSAIARAFSKWTPVVNIAFQETTSYETANIKILFASKNHGDPYPFDGPGGILGHAFAPTDGRCHFDADEYWVASGDVTKSPVTSAFDLESVAVHEIGHLLGLGHSSDLRAIMYPSIPPRTRKVNLAQDGIDGIRKLYGINP</sequence>
<dbReference type="InterPro" id="IPR033739">
    <property type="entry name" value="M10A_MMP"/>
</dbReference>
<comment type="cofactor">
    <cofactor evidence="11">
        <name>Ca(2+)</name>
        <dbReference type="ChEBI" id="CHEBI:29108"/>
    </cofactor>
    <text evidence="11">Can bind about 5 Ca(2+) ions per subunit.</text>
</comment>
<feature type="domain" description="Peptidase metallopeptidase" evidence="13">
    <location>
        <begin position="139"/>
        <end position="303"/>
    </location>
</feature>
<dbReference type="GO" id="GO:0031012">
    <property type="term" value="C:extracellular matrix"/>
    <property type="evidence" value="ECO:0007669"/>
    <property type="project" value="InterPro"/>
</dbReference>
<feature type="chain" id="PRO_5002971542" description="Peptidase metallopeptidase domain-containing protein" evidence="12">
    <location>
        <begin position="29"/>
        <end position="305"/>
    </location>
</feature>
<dbReference type="EMBL" id="BT096101">
    <property type="protein sequence ID" value="ACU20327.1"/>
    <property type="molecule type" value="mRNA"/>
</dbReference>
<dbReference type="ExpressionAtlas" id="C6TES5">
    <property type="expression patterns" value="baseline and differential"/>
</dbReference>
<feature type="binding site" evidence="11">
    <location>
        <position position="276"/>
    </location>
    <ligand>
        <name>Zn(2+)</name>
        <dbReference type="ChEBI" id="CHEBI:29105"/>
        <label>2</label>
        <note>catalytic</note>
    </ligand>
</feature>